<evidence type="ECO:0000256" key="3">
    <source>
        <dbReference type="ARBA" id="ARBA00022898"/>
    </source>
</evidence>
<evidence type="ECO:0000256" key="4">
    <source>
        <dbReference type="ARBA" id="ARBA00023002"/>
    </source>
</evidence>
<dbReference type="InterPro" id="IPR049316">
    <property type="entry name" value="GDC-P_C"/>
</dbReference>
<evidence type="ECO:0000256" key="5">
    <source>
        <dbReference type="ARBA" id="ARBA00049026"/>
    </source>
</evidence>
<proteinExistence type="predicted"/>
<dbReference type="Gene3D" id="3.90.1150.10">
    <property type="entry name" value="Aspartate Aminotransferase, domain 1"/>
    <property type="match status" value="1"/>
</dbReference>
<keyword evidence="4" id="KW-0560">Oxidoreductase</keyword>
<dbReference type="PANTHER" id="PTHR11773:SF1">
    <property type="entry name" value="GLYCINE DEHYDROGENASE (DECARBOXYLATING), MITOCHONDRIAL"/>
    <property type="match status" value="1"/>
</dbReference>
<sequence>MQVGHKRRLRDFHQARWDEELIFELSVPGERGVLVPEAEEKIRRVAGDGISTIPAHLRRKTPPALPEVNQPRIVRHYTRLSQETLGVDVTPDISLATCTMKYSPKVQEHVVSRHPGITQVHPLQDEDTLQGILEIYYQLEQFLKAISGMDHFSFQPGGGAQAIFTNASVMRAYHASRGESQRDEVITTIFSHPANPAAAATAGYKVVTLMPDERGLPSLEAMRAALSERTAGFLITNPEDTGIYNFNIDKYVQAAHDAGALCAYDQANANAVLGIARARECGFDLCHFNLHKTFSAPHGCMGPALGAAGVTEALEKFLPVPRVTYDGKTYHLDDDRPHSIGRVRSFIGNVPVALKAYAWIRQLGGEGLREVARCSVLNSNYLEKEVRRIPGVTVHYAEGRRRLEQVRFSWETLKEETGVGTEDIKRRIADFGLQHYWTSHHPWVVPEPFTLEPCESYSKADIDEYAAVLAKIAQEAYNDPEFVKNAPYRSTVHKIPDQYIDEADRIAITWRQYLKKGLNRVPHEGDE</sequence>
<evidence type="ECO:0000259" key="7">
    <source>
        <dbReference type="Pfam" id="PF21478"/>
    </source>
</evidence>
<comment type="catalytic activity">
    <reaction evidence="5">
        <text>N(6)-[(R)-lipoyl]-L-lysyl-[glycine-cleavage complex H protein] + glycine + H(+) = N(6)-[(R)-S(8)-aminomethyldihydrolipoyl]-L-lysyl-[glycine-cleavage complex H protein] + CO2</text>
        <dbReference type="Rhea" id="RHEA:24304"/>
        <dbReference type="Rhea" id="RHEA-COMP:10494"/>
        <dbReference type="Rhea" id="RHEA-COMP:10495"/>
        <dbReference type="ChEBI" id="CHEBI:15378"/>
        <dbReference type="ChEBI" id="CHEBI:16526"/>
        <dbReference type="ChEBI" id="CHEBI:57305"/>
        <dbReference type="ChEBI" id="CHEBI:83099"/>
        <dbReference type="ChEBI" id="CHEBI:83143"/>
        <dbReference type="EC" id="1.4.4.2"/>
    </reaction>
</comment>
<dbReference type="GO" id="GO:0005960">
    <property type="term" value="C:glycine cleavage complex"/>
    <property type="evidence" value="ECO:0007669"/>
    <property type="project" value="TreeGrafter"/>
</dbReference>
<feature type="domain" description="Glycine dehydrogenase C-terminal" evidence="7">
    <location>
        <begin position="373"/>
        <end position="476"/>
    </location>
</feature>
<feature type="domain" description="Aminotransferase class V" evidence="6">
    <location>
        <begin position="171"/>
        <end position="300"/>
    </location>
</feature>
<keyword evidence="9" id="KW-1185">Reference proteome</keyword>
<dbReference type="AlphaFoldDB" id="A0A5K8A3V4"/>
<gene>
    <name evidence="8" type="ORF">DSCOOX_03790</name>
</gene>
<reference evidence="8 9" key="1">
    <citation type="submission" date="2019-11" db="EMBL/GenBank/DDBJ databases">
        <title>Comparative genomics of hydrocarbon-degrading Desulfosarcina strains.</title>
        <authorList>
            <person name="Watanabe M."/>
            <person name="Kojima H."/>
            <person name="Fukui M."/>
        </authorList>
    </citation>
    <scope>NUCLEOTIDE SEQUENCE [LARGE SCALE GENOMIC DNA]</scope>
    <source>
        <strain evidence="9">oXyS1</strain>
    </source>
</reference>
<dbReference type="PANTHER" id="PTHR11773">
    <property type="entry name" value="GLYCINE DEHYDROGENASE, DECARBOXYLATING"/>
    <property type="match status" value="1"/>
</dbReference>
<dbReference type="Gene3D" id="6.20.440.10">
    <property type="match status" value="1"/>
</dbReference>
<dbReference type="InterPro" id="IPR015424">
    <property type="entry name" value="PyrdxlP-dep_Trfase"/>
</dbReference>
<dbReference type="GO" id="GO:0004375">
    <property type="term" value="F:glycine dehydrogenase (decarboxylating) activity"/>
    <property type="evidence" value="ECO:0007669"/>
    <property type="project" value="UniProtKB-EC"/>
</dbReference>
<protein>
    <recommendedName>
        <fullName evidence="2">glycine dehydrogenase (aminomethyl-transferring)</fullName>
        <ecNumber evidence="2">1.4.4.2</ecNumber>
    </recommendedName>
</protein>
<dbReference type="Pfam" id="PF00266">
    <property type="entry name" value="Aminotran_5"/>
    <property type="match status" value="1"/>
</dbReference>
<organism evidence="8 9">
    <name type="scientific">Desulfosarcina ovata subsp. ovata</name>
    <dbReference type="NCBI Taxonomy" id="2752305"/>
    <lineage>
        <taxon>Bacteria</taxon>
        <taxon>Pseudomonadati</taxon>
        <taxon>Thermodesulfobacteriota</taxon>
        <taxon>Desulfobacteria</taxon>
        <taxon>Desulfobacterales</taxon>
        <taxon>Desulfosarcinaceae</taxon>
        <taxon>Desulfosarcina</taxon>
    </lineage>
</organism>
<evidence type="ECO:0000256" key="2">
    <source>
        <dbReference type="ARBA" id="ARBA00012134"/>
    </source>
</evidence>
<dbReference type="InterPro" id="IPR015421">
    <property type="entry name" value="PyrdxlP-dep_Trfase_major"/>
</dbReference>
<evidence type="ECO:0000256" key="1">
    <source>
        <dbReference type="ARBA" id="ARBA00003788"/>
    </source>
</evidence>
<evidence type="ECO:0000259" key="6">
    <source>
        <dbReference type="Pfam" id="PF00266"/>
    </source>
</evidence>
<dbReference type="GO" id="GO:0019464">
    <property type="term" value="P:glycine decarboxylation via glycine cleavage system"/>
    <property type="evidence" value="ECO:0007669"/>
    <property type="project" value="TreeGrafter"/>
</dbReference>
<dbReference type="InterPro" id="IPR015422">
    <property type="entry name" value="PyrdxlP-dep_Trfase_small"/>
</dbReference>
<dbReference type="EC" id="1.4.4.2" evidence="2"/>
<comment type="function">
    <text evidence="1">The glycine cleavage system catalyzes the degradation of glycine. The P protein binds the alpha-amino group of glycine through its pyridoxal phosphate cofactor; CO(2) is released and the remaining methylamine moiety is then transferred to the lipoamide cofactor of the H protein.</text>
</comment>
<dbReference type="EMBL" id="AP021879">
    <property type="protein sequence ID" value="BBO87199.1"/>
    <property type="molecule type" value="Genomic_DNA"/>
</dbReference>
<dbReference type="InterPro" id="IPR020581">
    <property type="entry name" value="GDC_P"/>
</dbReference>
<evidence type="ECO:0000313" key="9">
    <source>
        <dbReference type="Proteomes" id="UP000422108"/>
    </source>
</evidence>
<keyword evidence="3" id="KW-0663">Pyridoxal phosphate</keyword>
<dbReference type="InterPro" id="IPR000192">
    <property type="entry name" value="Aminotrans_V_dom"/>
</dbReference>
<dbReference type="Proteomes" id="UP000422108">
    <property type="component" value="Chromosome"/>
</dbReference>
<dbReference type="GO" id="GO:0030170">
    <property type="term" value="F:pyridoxal phosphate binding"/>
    <property type="evidence" value="ECO:0007669"/>
    <property type="project" value="TreeGrafter"/>
</dbReference>
<dbReference type="SUPFAM" id="SSF53383">
    <property type="entry name" value="PLP-dependent transferases"/>
    <property type="match status" value="1"/>
</dbReference>
<dbReference type="GO" id="GO:0016594">
    <property type="term" value="F:glycine binding"/>
    <property type="evidence" value="ECO:0007669"/>
    <property type="project" value="TreeGrafter"/>
</dbReference>
<accession>A0A5K8A3V4</accession>
<dbReference type="Gene3D" id="3.40.640.10">
    <property type="entry name" value="Type I PLP-dependent aspartate aminotransferase-like (Major domain)"/>
    <property type="match status" value="1"/>
</dbReference>
<dbReference type="GO" id="GO:0005829">
    <property type="term" value="C:cytosol"/>
    <property type="evidence" value="ECO:0007669"/>
    <property type="project" value="TreeGrafter"/>
</dbReference>
<dbReference type="NCBIfam" id="NF003346">
    <property type="entry name" value="PRK04366.1"/>
    <property type="match status" value="1"/>
</dbReference>
<dbReference type="Pfam" id="PF21478">
    <property type="entry name" value="GcvP2_C"/>
    <property type="match status" value="1"/>
</dbReference>
<evidence type="ECO:0000313" key="8">
    <source>
        <dbReference type="EMBL" id="BBO87199.1"/>
    </source>
</evidence>
<dbReference type="RefSeq" id="WP_155308681.1">
    <property type="nucleotide sequence ID" value="NZ_AP021879.1"/>
</dbReference>
<name>A0A5K8A3V4_9BACT</name>